<feature type="binding site" evidence="5">
    <location>
        <position position="73"/>
    </location>
    <ligand>
        <name>Zn(2+)</name>
        <dbReference type="ChEBI" id="CHEBI:29105"/>
    </ligand>
</feature>
<accession>A0A1W1WUS3</accession>
<dbReference type="HAMAP" id="MF_00213">
    <property type="entry name" value="HypA_HybF"/>
    <property type="match status" value="1"/>
</dbReference>
<sequence>MHEYSIVQSMLDLIEENAKKHNATKVEKVVVKIGVISGVEPHLLKIAFDTFKEGTICESAELTMHIQPIVARCKKCERVIEFPKETLFFECSSCGSVELSIVDGEEMYLMSLEME</sequence>
<evidence type="ECO:0000256" key="3">
    <source>
        <dbReference type="ARBA" id="ARBA00022723"/>
    </source>
</evidence>
<keyword evidence="7" id="KW-1185">Reference proteome</keyword>
<dbReference type="NCBIfam" id="TIGR00100">
    <property type="entry name" value="hypA"/>
    <property type="match status" value="1"/>
</dbReference>
<evidence type="ECO:0000313" key="7">
    <source>
        <dbReference type="Proteomes" id="UP000192602"/>
    </source>
</evidence>
<dbReference type="EMBL" id="FWWZ01000001">
    <property type="protein sequence ID" value="SMC09780.1"/>
    <property type="molecule type" value="Genomic_DNA"/>
</dbReference>
<dbReference type="NCBIfam" id="NF001839">
    <property type="entry name" value="PRK00564.1"/>
    <property type="match status" value="1"/>
</dbReference>
<dbReference type="Gene3D" id="3.30.2320.80">
    <property type="match status" value="1"/>
</dbReference>
<dbReference type="Proteomes" id="UP000192602">
    <property type="component" value="Unassembled WGS sequence"/>
</dbReference>
<dbReference type="GO" id="GO:0008270">
    <property type="term" value="F:zinc ion binding"/>
    <property type="evidence" value="ECO:0007669"/>
    <property type="project" value="UniProtKB-UniRule"/>
</dbReference>
<organism evidence="6 7">
    <name type="scientific">Nitratiruptor tergarcus DSM 16512</name>
    <dbReference type="NCBI Taxonomy" id="1069081"/>
    <lineage>
        <taxon>Bacteria</taxon>
        <taxon>Pseudomonadati</taxon>
        <taxon>Campylobacterota</taxon>
        <taxon>Epsilonproteobacteria</taxon>
        <taxon>Nautiliales</taxon>
        <taxon>Nitratiruptoraceae</taxon>
        <taxon>Nitratiruptor</taxon>
    </lineage>
</organism>
<dbReference type="PANTHER" id="PTHR34535:SF3">
    <property type="entry name" value="HYDROGENASE MATURATION FACTOR HYPA"/>
    <property type="match status" value="1"/>
</dbReference>
<reference evidence="7" key="1">
    <citation type="submission" date="2017-04" db="EMBL/GenBank/DDBJ databases">
        <authorList>
            <person name="Varghese N."/>
            <person name="Submissions S."/>
        </authorList>
    </citation>
    <scope>NUCLEOTIDE SEQUENCE [LARGE SCALE GENOMIC DNA]</scope>
    <source>
        <strain evidence="7">DSM 16512</strain>
    </source>
</reference>
<keyword evidence="4 5" id="KW-0862">Zinc</keyword>
<dbReference type="PANTHER" id="PTHR34535">
    <property type="entry name" value="HYDROGENASE MATURATION FACTOR HYPA"/>
    <property type="match status" value="1"/>
</dbReference>
<dbReference type="GO" id="GO:0016151">
    <property type="term" value="F:nickel cation binding"/>
    <property type="evidence" value="ECO:0007669"/>
    <property type="project" value="UniProtKB-UniRule"/>
</dbReference>
<dbReference type="GO" id="GO:0051604">
    <property type="term" value="P:protein maturation"/>
    <property type="evidence" value="ECO:0007669"/>
    <property type="project" value="InterPro"/>
</dbReference>
<protein>
    <recommendedName>
        <fullName evidence="5">Hydrogenase maturation factor HypA</fullName>
    </recommendedName>
</protein>
<dbReference type="STRING" id="1069081.SAMN05660197_1602"/>
<dbReference type="Pfam" id="PF01155">
    <property type="entry name" value="HypA"/>
    <property type="match status" value="1"/>
</dbReference>
<keyword evidence="2 5" id="KW-0533">Nickel</keyword>
<name>A0A1W1WUS3_9BACT</name>
<comment type="similarity">
    <text evidence="1 5">Belongs to the HypA/HybF family.</text>
</comment>
<proteinExistence type="inferred from homology"/>
<dbReference type="InterPro" id="IPR020538">
    <property type="entry name" value="Hydgase_Ni_incorp_HypA/HybF_CS"/>
</dbReference>
<dbReference type="PROSITE" id="PS01249">
    <property type="entry name" value="HYPA"/>
    <property type="match status" value="1"/>
</dbReference>
<evidence type="ECO:0000313" key="6">
    <source>
        <dbReference type="EMBL" id="SMC09780.1"/>
    </source>
</evidence>
<dbReference type="AlphaFoldDB" id="A0A1W1WUS3"/>
<evidence type="ECO:0000256" key="1">
    <source>
        <dbReference type="ARBA" id="ARBA00010748"/>
    </source>
</evidence>
<feature type="binding site" evidence="5">
    <location>
        <position position="76"/>
    </location>
    <ligand>
        <name>Zn(2+)</name>
        <dbReference type="ChEBI" id="CHEBI:29105"/>
    </ligand>
</feature>
<dbReference type="InterPro" id="IPR000688">
    <property type="entry name" value="HypA/HybF"/>
</dbReference>
<feature type="binding site" evidence="5">
    <location>
        <position position="2"/>
    </location>
    <ligand>
        <name>Ni(2+)</name>
        <dbReference type="ChEBI" id="CHEBI:49786"/>
    </ligand>
</feature>
<evidence type="ECO:0000256" key="4">
    <source>
        <dbReference type="ARBA" id="ARBA00022833"/>
    </source>
</evidence>
<dbReference type="PIRSF" id="PIRSF004761">
    <property type="entry name" value="Hydrgn_mat_HypA"/>
    <property type="match status" value="1"/>
</dbReference>
<feature type="binding site" evidence="5">
    <location>
        <position position="91"/>
    </location>
    <ligand>
        <name>Zn(2+)</name>
        <dbReference type="ChEBI" id="CHEBI:29105"/>
    </ligand>
</feature>
<dbReference type="RefSeq" id="WP_084276020.1">
    <property type="nucleotide sequence ID" value="NZ_AP026671.1"/>
</dbReference>
<feature type="binding site" evidence="5">
    <location>
        <position position="94"/>
    </location>
    <ligand>
        <name>Zn(2+)</name>
        <dbReference type="ChEBI" id="CHEBI:29105"/>
    </ligand>
</feature>
<evidence type="ECO:0000256" key="5">
    <source>
        <dbReference type="HAMAP-Rule" id="MF_00213"/>
    </source>
</evidence>
<keyword evidence="3 5" id="KW-0479">Metal-binding</keyword>
<comment type="function">
    <text evidence="5">Involved in the maturation of [NiFe] hydrogenases. Required for nickel insertion into the metal center of the hydrogenase.</text>
</comment>
<gene>
    <name evidence="5" type="primary">hypA</name>
    <name evidence="6" type="ORF">SAMN05660197_1602</name>
</gene>
<dbReference type="OrthoDB" id="9800361at2"/>
<evidence type="ECO:0000256" key="2">
    <source>
        <dbReference type="ARBA" id="ARBA00022596"/>
    </source>
</evidence>